<evidence type="ECO:0000313" key="3">
    <source>
        <dbReference type="WBParaSite" id="HPLM_0001357301-mRNA-1"/>
    </source>
</evidence>
<dbReference type="WBParaSite" id="HPLM_0001357301-mRNA-1">
    <property type="protein sequence ID" value="HPLM_0001357301-mRNA-1"/>
    <property type="gene ID" value="HPLM_0001357301"/>
</dbReference>
<dbReference type="EMBL" id="UZAF01018256">
    <property type="protein sequence ID" value="VDO49717.1"/>
    <property type="molecule type" value="Genomic_DNA"/>
</dbReference>
<evidence type="ECO:0000313" key="1">
    <source>
        <dbReference type="EMBL" id="VDO49717.1"/>
    </source>
</evidence>
<protein>
    <submittedName>
        <fullName evidence="3">Ground-like domain-containing protein</fullName>
    </submittedName>
</protein>
<keyword evidence="2" id="KW-1185">Reference proteome</keyword>
<sequence length="59" mass="6603">MNSTELPAVKTAIYQDLVALYPDQSFTVLCVDGAVSYQADSDRYCVEGTMDHNCYVFMI</sequence>
<name>A0A0N4WQ82_HAEPC</name>
<dbReference type="OrthoDB" id="5856083at2759"/>
<organism evidence="3">
    <name type="scientific">Haemonchus placei</name>
    <name type="common">Barber's pole worm</name>
    <dbReference type="NCBI Taxonomy" id="6290"/>
    <lineage>
        <taxon>Eukaryota</taxon>
        <taxon>Metazoa</taxon>
        <taxon>Ecdysozoa</taxon>
        <taxon>Nematoda</taxon>
        <taxon>Chromadorea</taxon>
        <taxon>Rhabditida</taxon>
        <taxon>Rhabditina</taxon>
        <taxon>Rhabditomorpha</taxon>
        <taxon>Strongyloidea</taxon>
        <taxon>Trichostrongylidae</taxon>
        <taxon>Haemonchus</taxon>
    </lineage>
</organism>
<proteinExistence type="predicted"/>
<reference evidence="3" key="1">
    <citation type="submission" date="2017-02" db="UniProtKB">
        <authorList>
            <consortium name="WormBaseParasite"/>
        </authorList>
    </citation>
    <scope>IDENTIFICATION</scope>
</reference>
<dbReference type="AlphaFoldDB" id="A0A0N4WQ82"/>
<evidence type="ECO:0000313" key="2">
    <source>
        <dbReference type="Proteomes" id="UP000268014"/>
    </source>
</evidence>
<gene>
    <name evidence="1" type="ORF">HPLM_LOCUS13565</name>
</gene>
<reference evidence="1 2" key="2">
    <citation type="submission" date="2018-11" db="EMBL/GenBank/DDBJ databases">
        <authorList>
            <consortium name="Pathogen Informatics"/>
        </authorList>
    </citation>
    <scope>NUCLEOTIDE SEQUENCE [LARGE SCALE GENOMIC DNA]</scope>
    <source>
        <strain evidence="1 2">MHpl1</strain>
    </source>
</reference>
<dbReference type="Proteomes" id="UP000268014">
    <property type="component" value="Unassembled WGS sequence"/>
</dbReference>
<accession>A0A0N4WQ82</accession>